<dbReference type="PROSITE" id="PS00912">
    <property type="entry name" value="DHODEHASE_2"/>
    <property type="match status" value="1"/>
</dbReference>
<evidence type="ECO:0000256" key="3">
    <source>
        <dbReference type="ARBA" id="ARBA00022630"/>
    </source>
</evidence>
<protein>
    <recommendedName>
        <fullName evidence="7">Dihydroorotate oxidase</fullName>
    </recommendedName>
</protein>
<evidence type="ECO:0000256" key="5">
    <source>
        <dbReference type="ARBA" id="ARBA00022975"/>
    </source>
</evidence>
<keyword evidence="10" id="KW-1185">Reference proteome</keyword>
<dbReference type="GO" id="GO:0006221">
    <property type="term" value="P:pyrimidine nucleotide biosynthetic process"/>
    <property type="evidence" value="ECO:0007669"/>
    <property type="project" value="UniProtKB-KW"/>
</dbReference>
<name>A0AAN6GVS4_9BASI</name>
<sequence length="360" mass="38581">MAGDQIQIGSLIFDVPKGRLPLLNTGLTTRTAVVKAEAVLDSVFEENPDVHTVSFMGDHTSGNQIKWSLNSYGYSPHTLQFYLDAVEELLADKATTHKPVIISITGTPEGVEGGIERIHKWATDKVERPAERIGIEINLSCPNIAGATIPSGYDAVSISAYVRRIQVAVERSVEANRTALTIGLKLPPYTYEAQFTALVEALEARVNSRGQCGIHFLTATNTLGSSLWLSEQNGILSPSLPVLKGFTGFGGLAGAALHPLALGEPPNRQGWRLSPLITNKKLTIEILNVWQGNVRRHRTLLDASTHTSIRALRIIGAGGVDSQLAAQRMVAAGADIVGLATALGQRGPDIFAEIAAQTKE</sequence>
<evidence type="ECO:0000256" key="7">
    <source>
        <dbReference type="ARBA" id="ARBA00031623"/>
    </source>
</evidence>
<evidence type="ECO:0000313" key="9">
    <source>
        <dbReference type="EMBL" id="KAK0556450.1"/>
    </source>
</evidence>
<evidence type="ECO:0000259" key="8">
    <source>
        <dbReference type="Pfam" id="PF01180"/>
    </source>
</evidence>
<dbReference type="AlphaFoldDB" id="A0AAN6GVS4"/>
<evidence type="ECO:0000256" key="1">
    <source>
        <dbReference type="ARBA" id="ARBA00001917"/>
    </source>
</evidence>
<reference evidence="9" key="1">
    <citation type="journal article" date="2023" name="PhytoFront">
        <title>Draft Genome Resources of Seven Strains of Tilletia horrida, Causal Agent of Kernel Smut of Rice.</title>
        <authorList>
            <person name="Khanal S."/>
            <person name="Antony Babu S."/>
            <person name="Zhou X.G."/>
        </authorList>
    </citation>
    <scope>NUCLEOTIDE SEQUENCE</scope>
    <source>
        <strain evidence="9">TX6</strain>
    </source>
</reference>
<dbReference type="PANTHER" id="PTHR48109:SF1">
    <property type="entry name" value="DIHYDROOROTATE DEHYDROGENASE (FUMARATE)"/>
    <property type="match status" value="1"/>
</dbReference>
<dbReference type="Gene3D" id="3.20.20.70">
    <property type="entry name" value="Aldolase class I"/>
    <property type="match status" value="2"/>
</dbReference>
<evidence type="ECO:0000256" key="2">
    <source>
        <dbReference type="ARBA" id="ARBA00004725"/>
    </source>
</evidence>
<dbReference type="InterPro" id="IPR050074">
    <property type="entry name" value="DHO_dehydrogenase"/>
</dbReference>
<dbReference type="Pfam" id="PF01180">
    <property type="entry name" value="DHO_dh"/>
    <property type="match status" value="1"/>
</dbReference>
<dbReference type="Proteomes" id="UP001176517">
    <property type="component" value="Unassembled WGS sequence"/>
</dbReference>
<gene>
    <name evidence="9" type="primary">URA1</name>
    <name evidence="9" type="ORF">OC846_001147</name>
</gene>
<dbReference type="Gene3D" id="2.30.26.10">
    <property type="entry name" value="Dihydroorotate Dehydrogenase A, chain A, domain 2"/>
    <property type="match status" value="1"/>
</dbReference>
<comment type="cofactor">
    <cofactor evidence="1">
        <name>FMN</name>
        <dbReference type="ChEBI" id="CHEBI:58210"/>
    </cofactor>
</comment>
<dbReference type="SUPFAM" id="SSF51395">
    <property type="entry name" value="FMN-linked oxidoreductases"/>
    <property type="match status" value="1"/>
</dbReference>
<dbReference type="InterPro" id="IPR005720">
    <property type="entry name" value="Dihydroorotate_DH_cat"/>
</dbReference>
<dbReference type="GO" id="GO:0006207">
    <property type="term" value="P:'de novo' pyrimidine nucleobase biosynthetic process"/>
    <property type="evidence" value="ECO:0007669"/>
    <property type="project" value="InterPro"/>
</dbReference>
<keyword evidence="4" id="KW-0288">FMN</keyword>
<dbReference type="GO" id="GO:0004152">
    <property type="term" value="F:dihydroorotate dehydrogenase activity"/>
    <property type="evidence" value="ECO:0007669"/>
    <property type="project" value="TreeGrafter"/>
</dbReference>
<evidence type="ECO:0000313" key="10">
    <source>
        <dbReference type="Proteomes" id="UP001176517"/>
    </source>
</evidence>
<evidence type="ECO:0000256" key="4">
    <source>
        <dbReference type="ARBA" id="ARBA00022643"/>
    </source>
</evidence>
<proteinExistence type="predicted"/>
<comment type="caution">
    <text evidence="9">The sequence shown here is derived from an EMBL/GenBank/DDBJ whole genome shotgun (WGS) entry which is preliminary data.</text>
</comment>
<comment type="pathway">
    <text evidence="2">Pyrimidine metabolism; UMP biosynthesis via de novo pathway.</text>
</comment>
<keyword evidence="6 9" id="KW-0560">Oxidoreductase</keyword>
<organism evidence="9 10">
    <name type="scientific">Tilletia horrida</name>
    <dbReference type="NCBI Taxonomy" id="155126"/>
    <lineage>
        <taxon>Eukaryota</taxon>
        <taxon>Fungi</taxon>
        <taxon>Dikarya</taxon>
        <taxon>Basidiomycota</taxon>
        <taxon>Ustilaginomycotina</taxon>
        <taxon>Exobasidiomycetes</taxon>
        <taxon>Tilletiales</taxon>
        <taxon>Tilletiaceae</taxon>
        <taxon>Tilletia</taxon>
    </lineage>
</organism>
<keyword evidence="3" id="KW-0285">Flavoprotein</keyword>
<dbReference type="EMBL" id="JAPDMZ010000015">
    <property type="protein sequence ID" value="KAK0556450.1"/>
    <property type="molecule type" value="Genomic_DNA"/>
</dbReference>
<feature type="domain" description="Dihydroorotate dehydrogenase catalytic" evidence="8">
    <location>
        <begin position="68"/>
        <end position="262"/>
    </location>
</feature>
<keyword evidence="5" id="KW-0665">Pyrimidine biosynthesis</keyword>
<dbReference type="PANTHER" id="PTHR48109">
    <property type="entry name" value="DIHYDROOROTATE DEHYDROGENASE (QUINONE), MITOCHONDRIAL-RELATED"/>
    <property type="match status" value="1"/>
</dbReference>
<accession>A0AAN6GVS4</accession>
<dbReference type="InterPro" id="IPR001295">
    <property type="entry name" value="Dihydroorotate_DH_CS"/>
</dbReference>
<evidence type="ECO:0000256" key="6">
    <source>
        <dbReference type="ARBA" id="ARBA00023002"/>
    </source>
</evidence>
<dbReference type="InterPro" id="IPR013785">
    <property type="entry name" value="Aldolase_TIM"/>
</dbReference>
<dbReference type="InterPro" id="IPR023359">
    <property type="entry name" value="Dihydro_DH_chainA_dom2"/>
</dbReference>
<dbReference type="GO" id="GO:0005737">
    <property type="term" value="C:cytoplasm"/>
    <property type="evidence" value="ECO:0007669"/>
    <property type="project" value="InterPro"/>
</dbReference>